<sequence>MSLKASIDIAAPPAAVRAKFLDFAALPSYTRAFESIASPRPGTELAKGDSVTVKLANSPAFTGVIQQNTPALFSWTGSLPFIFTGTHQFRFEPSEKNPGGTLFVQEEAFSGALSPLMGENLVARGLGFREKTRAAWEGFNADLKGVCEREAAGTKA</sequence>
<organism evidence="1 2">
    <name type="scientific">Epicoccum nigrum</name>
    <name type="common">Soil fungus</name>
    <name type="synonym">Epicoccum purpurascens</name>
    <dbReference type="NCBI Taxonomy" id="105696"/>
    <lineage>
        <taxon>Eukaryota</taxon>
        <taxon>Fungi</taxon>
        <taxon>Dikarya</taxon>
        <taxon>Ascomycota</taxon>
        <taxon>Pezizomycotina</taxon>
        <taxon>Dothideomycetes</taxon>
        <taxon>Pleosporomycetidae</taxon>
        <taxon>Pleosporales</taxon>
        <taxon>Pleosporineae</taxon>
        <taxon>Didymellaceae</taxon>
        <taxon>Epicoccum</taxon>
    </lineage>
</organism>
<dbReference type="PANTHER" id="PTHR36166:SF1">
    <property type="entry name" value="SRPBCC DOMAIN-CONTAINING PROTEIN"/>
    <property type="match status" value="1"/>
</dbReference>
<dbReference type="InParanoid" id="A0A1Y2LM03"/>
<protein>
    <recommendedName>
        <fullName evidence="3">Activator of Hsp90 ATPase N-terminal domain-containing protein</fullName>
    </recommendedName>
</protein>
<dbReference type="EMBL" id="KZ107856">
    <property type="protein sequence ID" value="OSS44750.1"/>
    <property type="molecule type" value="Genomic_DNA"/>
</dbReference>
<proteinExistence type="predicted"/>
<dbReference type="PANTHER" id="PTHR36166">
    <property type="entry name" value="CHROMOSOME 9, WHOLE GENOME SHOTGUN SEQUENCE"/>
    <property type="match status" value="1"/>
</dbReference>
<dbReference type="InterPro" id="IPR023393">
    <property type="entry name" value="START-like_dom_sf"/>
</dbReference>
<dbReference type="Gene3D" id="3.30.530.20">
    <property type="match status" value="1"/>
</dbReference>
<dbReference type="SUPFAM" id="SSF55961">
    <property type="entry name" value="Bet v1-like"/>
    <property type="match status" value="1"/>
</dbReference>
<reference evidence="1 2" key="1">
    <citation type="journal article" date="2017" name="Genome Announc.">
        <title>Genome sequence of the saprophytic ascomycete Epicoccum nigrum ICMP 19927 strain isolated from New Zealand.</title>
        <authorList>
            <person name="Fokin M."/>
            <person name="Fleetwood D."/>
            <person name="Weir B.S."/>
            <person name="Villas-Boas S.G."/>
        </authorList>
    </citation>
    <scope>NUCLEOTIDE SEQUENCE [LARGE SCALE GENOMIC DNA]</scope>
    <source>
        <strain evidence="1 2">ICMP 19927</strain>
    </source>
</reference>
<evidence type="ECO:0000313" key="2">
    <source>
        <dbReference type="Proteomes" id="UP000193240"/>
    </source>
</evidence>
<name>A0A1Y2LM03_EPING</name>
<dbReference type="OMA" id="HRFSFEC"/>
<dbReference type="STRING" id="105696.A0A1Y2LM03"/>
<accession>A0A1Y2LM03</accession>
<evidence type="ECO:0000313" key="1">
    <source>
        <dbReference type="EMBL" id="OSS44750.1"/>
    </source>
</evidence>
<dbReference type="AlphaFoldDB" id="A0A1Y2LM03"/>
<dbReference type="CDD" id="cd07822">
    <property type="entry name" value="SRPBCC_4"/>
    <property type="match status" value="1"/>
</dbReference>
<keyword evidence="2" id="KW-1185">Reference proteome</keyword>
<dbReference type="InterPro" id="IPR019587">
    <property type="entry name" value="Polyketide_cyclase/dehydratase"/>
</dbReference>
<dbReference type="Pfam" id="PF10604">
    <property type="entry name" value="Polyketide_cyc2"/>
    <property type="match status" value="1"/>
</dbReference>
<dbReference type="Proteomes" id="UP000193240">
    <property type="component" value="Unassembled WGS sequence"/>
</dbReference>
<gene>
    <name evidence="1" type="ORF">B5807_10741</name>
</gene>
<evidence type="ECO:0008006" key="3">
    <source>
        <dbReference type="Google" id="ProtNLM"/>
    </source>
</evidence>